<evidence type="ECO:0000256" key="3">
    <source>
        <dbReference type="ARBA" id="ARBA00022475"/>
    </source>
</evidence>
<dbReference type="PANTHER" id="PTHR32502">
    <property type="entry name" value="N-ACETYLGALACTOSAMINE PERMEASE II COMPONENT-RELATED"/>
    <property type="match status" value="1"/>
</dbReference>
<feature type="transmembrane region" description="Helical" evidence="9">
    <location>
        <begin position="94"/>
        <end position="112"/>
    </location>
</feature>
<keyword evidence="4 10" id="KW-0762">Sugar transport</keyword>
<protein>
    <submittedName>
        <fullName evidence="10">PTS sugar transporter subunit IIC</fullName>
    </submittedName>
</protein>
<feature type="transmembrane region" description="Helical" evidence="9">
    <location>
        <begin position="60"/>
        <end position="82"/>
    </location>
</feature>
<dbReference type="PANTHER" id="PTHR32502:SF8">
    <property type="entry name" value="N-ACETYLGALACTOSAMINE PERMEASE IIC COMPONENT 1"/>
    <property type="match status" value="1"/>
</dbReference>
<keyword evidence="6 9" id="KW-0812">Transmembrane</keyword>
<evidence type="ECO:0000313" key="11">
    <source>
        <dbReference type="Proteomes" id="UP000541058"/>
    </source>
</evidence>
<sequence length="249" mass="26780">MLVNAIIVALLTWLVSAAFPMWLRWAFHFGAPIVAGFIYGLLFGDLAYGLAVGAHVMMAYMGLVAIGGSVPSDLSIAGYLGVAMTMLANQPPEVGLTIAVPLGTMGIIAQNAKMSLNAIWVHKADQYALEGNTRGMKIMNVFASQIVPFVLIAIPSFLAVYFGAPALEKFLAAVPKQVIDILVLAGKMLPALGLAMLFQQMYKKPILPYFIIGFVLASYLNLNVMAISLIGFALALIHWNFSKGEEVNE</sequence>
<feature type="transmembrane region" description="Helical" evidence="9">
    <location>
        <begin position="27"/>
        <end position="48"/>
    </location>
</feature>
<dbReference type="AlphaFoldDB" id="A0A7X8C2E7"/>
<feature type="transmembrane region" description="Helical" evidence="9">
    <location>
        <begin position="210"/>
        <end position="239"/>
    </location>
</feature>
<dbReference type="GO" id="GO:0005886">
    <property type="term" value="C:plasma membrane"/>
    <property type="evidence" value="ECO:0007669"/>
    <property type="project" value="UniProtKB-SubCell"/>
</dbReference>
<dbReference type="Pfam" id="PF03609">
    <property type="entry name" value="EII-Sor"/>
    <property type="match status" value="1"/>
</dbReference>
<evidence type="ECO:0000256" key="9">
    <source>
        <dbReference type="SAM" id="Phobius"/>
    </source>
</evidence>
<organism evidence="10 11">
    <name type="scientific">Globicatella sulfidifaciens</name>
    <dbReference type="NCBI Taxonomy" id="136093"/>
    <lineage>
        <taxon>Bacteria</taxon>
        <taxon>Bacillati</taxon>
        <taxon>Bacillota</taxon>
        <taxon>Bacilli</taxon>
        <taxon>Lactobacillales</taxon>
        <taxon>Aerococcaceae</taxon>
        <taxon>Globicatella</taxon>
    </lineage>
</organism>
<reference evidence="10 11" key="1">
    <citation type="journal article" date="2020" name="Biotechnol. Biofuels">
        <title>New insights from the biogas microbiome by comprehensive genome-resolved metagenomics of nearly 1600 species originating from multiple anaerobic digesters.</title>
        <authorList>
            <person name="Campanaro S."/>
            <person name="Treu L."/>
            <person name="Rodriguez-R L.M."/>
            <person name="Kovalovszki A."/>
            <person name="Ziels R.M."/>
            <person name="Maus I."/>
            <person name="Zhu X."/>
            <person name="Kougias P.G."/>
            <person name="Basile A."/>
            <person name="Luo G."/>
            <person name="Schluter A."/>
            <person name="Konstantinidis K.T."/>
            <person name="Angelidaki I."/>
        </authorList>
    </citation>
    <scope>NUCLEOTIDE SEQUENCE [LARGE SCALE GENOMIC DNA]</scope>
    <source>
        <strain evidence="10">AS23ysBPME_34</strain>
    </source>
</reference>
<dbReference type="InterPro" id="IPR050303">
    <property type="entry name" value="GatZ_KbaZ_carbometab"/>
</dbReference>
<accession>A0A7X8C2E7</accession>
<keyword evidence="3" id="KW-1003">Cell membrane</keyword>
<evidence type="ECO:0000256" key="2">
    <source>
        <dbReference type="ARBA" id="ARBA00022448"/>
    </source>
</evidence>
<dbReference type="Proteomes" id="UP000541058">
    <property type="component" value="Unassembled WGS sequence"/>
</dbReference>
<proteinExistence type="predicted"/>
<keyword evidence="2" id="KW-0813">Transport</keyword>
<evidence type="ECO:0000256" key="7">
    <source>
        <dbReference type="ARBA" id="ARBA00022989"/>
    </source>
</evidence>
<feature type="transmembrane region" description="Helical" evidence="9">
    <location>
        <begin position="178"/>
        <end position="198"/>
    </location>
</feature>
<dbReference type="InterPro" id="IPR004700">
    <property type="entry name" value="PTS_IIC_man"/>
</dbReference>
<name>A0A7X8C2E7_9LACT</name>
<evidence type="ECO:0000313" key="10">
    <source>
        <dbReference type="EMBL" id="NLJ17573.1"/>
    </source>
</evidence>
<keyword evidence="5" id="KW-0598">Phosphotransferase system</keyword>
<dbReference type="GO" id="GO:0009401">
    <property type="term" value="P:phosphoenolpyruvate-dependent sugar phosphotransferase system"/>
    <property type="evidence" value="ECO:0007669"/>
    <property type="project" value="UniProtKB-KW"/>
</dbReference>
<dbReference type="RefSeq" id="WP_276646268.1">
    <property type="nucleotide sequence ID" value="NZ_JAAYSM010000054.1"/>
</dbReference>
<evidence type="ECO:0000256" key="4">
    <source>
        <dbReference type="ARBA" id="ARBA00022597"/>
    </source>
</evidence>
<evidence type="ECO:0000256" key="8">
    <source>
        <dbReference type="ARBA" id="ARBA00023136"/>
    </source>
</evidence>
<evidence type="ECO:0000256" key="5">
    <source>
        <dbReference type="ARBA" id="ARBA00022683"/>
    </source>
</evidence>
<evidence type="ECO:0000256" key="1">
    <source>
        <dbReference type="ARBA" id="ARBA00004651"/>
    </source>
</evidence>
<comment type="caution">
    <text evidence="10">The sequence shown here is derived from an EMBL/GenBank/DDBJ whole genome shotgun (WGS) entry which is preliminary data.</text>
</comment>
<keyword evidence="7 9" id="KW-1133">Transmembrane helix</keyword>
<comment type="subcellular location">
    <subcellularLocation>
        <location evidence="1">Cell membrane</location>
        <topology evidence="1">Multi-pass membrane protein</topology>
    </subcellularLocation>
</comment>
<dbReference type="PROSITE" id="PS51106">
    <property type="entry name" value="PTS_EIIC_TYPE_4"/>
    <property type="match status" value="1"/>
</dbReference>
<evidence type="ECO:0000256" key="6">
    <source>
        <dbReference type="ARBA" id="ARBA00022692"/>
    </source>
</evidence>
<dbReference type="EMBL" id="JAAYSM010000054">
    <property type="protein sequence ID" value="NLJ17573.1"/>
    <property type="molecule type" value="Genomic_DNA"/>
</dbReference>
<gene>
    <name evidence="10" type="ORF">GX355_01810</name>
</gene>
<keyword evidence="8 9" id="KW-0472">Membrane</keyword>
<feature type="transmembrane region" description="Helical" evidence="9">
    <location>
        <begin position="146"/>
        <end position="166"/>
    </location>
</feature>